<dbReference type="OrthoDB" id="9760067at2"/>
<evidence type="ECO:0000259" key="1">
    <source>
        <dbReference type="Pfam" id="PF03050"/>
    </source>
</evidence>
<evidence type="ECO:0000259" key="2">
    <source>
        <dbReference type="Pfam" id="PF13817"/>
    </source>
</evidence>
<dbReference type="InterPro" id="IPR004291">
    <property type="entry name" value="Transposase_IS66_central"/>
</dbReference>
<feature type="domain" description="Transposase IS66 C-terminal" evidence="2">
    <location>
        <begin position="182"/>
        <end position="223"/>
    </location>
</feature>
<comment type="caution">
    <text evidence="3">The sequence shown here is derived from an EMBL/GenBank/DDBJ whole genome shotgun (WGS) entry which is preliminary data.</text>
</comment>
<organism evidence="3 4">
    <name type="scientific">Ureibacillus terrenus</name>
    <dbReference type="NCBI Taxonomy" id="118246"/>
    <lineage>
        <taxon>Bacteria</taxon>
        <taxon>Bacillati</taxon>
        <taxon>Bacillota</taxon>
        <taxon>Bacilli</taxon>
        <taxon>Bacillales</taxon>
        <taxon>Caryophanaceae</taxon>
        <taxon>Ureibacillus</taxon>
    </lineage>
</organism>
<dbReference type="PANTHER" id="PTHR33678:SF1">
    <property type="entry name" value="BLL1576 PROTEIN"/>
    <property type="match status" value="1"/>
</dbReference>
<dbReference type="InterPro" id="IPR052344">
    <property type="entry name" value="Transposase-related"/>
</dbReference>
<name>A0A540UV48_9BACL</name>
<keyword evidence="4" id="KW-1185">Reference proteome</keyword>
<protein>
    <submittedName>
        <fullName evidence="3">IS66 family transposase</fullName>
    </submittedName>
</protein>
<gene>
    <name evidence="3" type="ORF">FKZ59_13915</name>
</gene>
<accession>A0A540UV48</accession>
<dbReference type="Pfam" id="PF03050">
    <property type="entry name" value="DDE_Tnp_IS66"/>
    <property type="match status" value="1"/>
</dbReference>
<proteinExistence type="predicted"/>
<dbReference type="Pfam" id="PF13817">
    <property type="entry name" value="DDE_Tnp_IS66_C"/>
    <property type="match status" value="1"/>
</dbReference>
<dbReference type="Proteomes" id="UP000315753">
    <property type="component" value="Unassembled WGS sequence"/>
</dbReference>
<evidence type="ECO:0000313" key="3">
    <source>
        <dbReference type="EMBL" id="TQE88297.1"/>
    </source>
</evidence>
<reference evidence="3 4" key="1">
    <citation type="submission" date="2019-06" db="EMBL/GenBank/DDBJ databases">
        <title>Genome sequence of Ureibacillus terrenus.</title>
        <authorList>
            <person name="Maclea K.S."/>
            <person name="Simoes M."/>
        </authorList>
    </citation>
    <scope>NUCLEOTIDE SEQUENCE [LARGE SCALE GENOMIC DNA]</scope>
    <source>
        <strain evidence="3 4">ATCC BAA-384</strain>
    </source>
</reference>
<evidence type="ECO:0000313" key="4">
    <source>
        <dbReference type="Proteomes" id="UP000315753"/>
    </source>
</evidence>
<sequence length="237" mass="27681">MEKISPLSIQIHFRETLPHLHYTKFLTVPPKNLYIEGDNLEVLKLLQKSYFGKIKMIYIEATLPTQAIQYCKELFKIESELESLTPKERKKQRQERSKPILEAFWSWVNANRDNCLPKSKLYKAFNYAINQKEGLMQFLEDGNISITNNLAENSIRPFTLGRKNWLFSGSPEGAKASAAVYSIIETAKANDINPYNYLLYIFKYMPGVRFDEEPEWLEDFLPWHPDVQAFCKNKASK</sequence>
<feature type="domain" description="Transposase IS66 central" evidence="1">
    <location>
        <begin position="62"/>
        <end position="175"/>
    </location>
</feature>
<dbReference type="EMBL" id="VIGD01000035">
    <property type="protein sequence ID" value="TQE88297.1"/>
    <property type="molecule type" value="Genomic_DNA"/>
</dbReference>
<dbReference type="AlphaFoldDB" id="A0A540UV48"/>
<dbReference type="PANTHER" id="PTHR33678">
    <property type="entry name" value="BLL1576 PROTEIN"/>
    <property type="match status" value="1"/>
</dbReference>
<dbReference type="InterPro" id="IPR039552">
    <property type="entry name" value="IS66_C"/>
</dbReference>